<dbReference type="PANTHER" id="PTHR31438:SF1">
    <property type="entry name" value="LYSINE N-ACYLTRANSFERASE C17G9.06C-RELATED"/>
    <property type="match status" value="1"/>
</dbReference>
<accession>A0A9X2H5C2</accession>
<dbReference type="Pfam" id="PF13523">
    <property type="entry name" value="Acetyltransf_8"/>
    <property type="match status" value="1"/>
</dbReference>
<evidence type="ECO:0000313" key="6">
    <source>
        <dbReference type="EMBL" id="MCP2370294.1"/>
    </source>
</evidence>
<comment type="function">
    <text evidence="1">Acyltransferase required for the direct transfer of medium- to long-chain fatty acyl moieties from a carrier protein (MbtL) on to the epsilon-amino group of lysine residue in the mycobactin core.</text>
</comment>
<dbReference type="AlphaFoldDB" id="A0A9X2H5C2"/>
<dbReference type="InterPro" id="IPR019432">
    <property type="entry name" value="Acyltransferase_MbtK/IucB-like"/>
</dbReference>
<dbReference type="RefSeq" id="WP_156998532.1">
    <property type="nucleotide sequence ID" value="NZ_BAAANU010000012.1"/>
</dbReference>
<dbReference type="Proteomes" id="UP001139722">
    <property type="component" value="Unassembled WGS sequence"/>
</dbReference>
<dbReference type="GO" id="GO:0016410">
    <property type="term" value="F:N-acyltransferase activity"/>
    <property type="evidence" value="ECO:0007669"/>
    <property type="project" value="TreeGrafter"/>
</dbReference>
<evidence type="ECO:0000259" key="5">
    <source>
        <dbReference type="SMART" id="SM01006"/>
    </source>
</evidence>
<evidence type="ECO:0000256" key="2">
    <source>
        <dbReference type="ARBA" id="ARBA00005102"/>
    </source>
</evidence>
<organism evidence="6 7">
    <name type="scientific">Agromyces terreus</name>
    <dbReference type="NCBI Taxonomy" id="424795"/>
    <lineage>
        <taxon>Bacteria</taxon>
        <taxon>Bacillati</taxon>
        <taxon>Actinomycetota</taxon>
        <taxon>Actinomycetes</taxon>
        <taxon>Micrococcales</taxon>
        <taxon>Microbacteriaceae</taxon>
        <taxon>Agromyces</taxon>
    </lineage>
</organism>
<dbReference type="Gene3D" id="3.40.630.30">
    <property type="match status" value="1"/>
</dbReference>
<evidence type="ECO:0000313" key="7">
    <source>
        <dbReference type="Proteomes" id="UP001139722"/>
    </source>
</evidence>
<evidence type="ECO:0000256" key="4">
    <source>
        <dbReference type="ARBA" id="ARBA00031122"/>
    </source>
</evidence>
<dbReference type="EMBL" id="JAMZDY010000001">
    <property type="protein sequence ID" value="MCP2370294.1"/>
    <property type="molecule type" value="Genomic_DNA"/>
</dbReference>
<dbReference type="GO" id="GO:0019290">
    <property type="term" value="P:siderophore biosynthetic process"/>
    <property type="evidence" value="ECO:0007669"/>
    <property type="project" value="InterPro"/>
</dbReference>
<name>A0A9X2H5C2_9MICO</name>
<keyword evidence="7" id="KW-1185">Reference proteome</keyword>
<dbReference type="OrthoDB" id="5177616at2"/>
<reference evidence="6" key="1">
    <citation type="submission" date="2022-06" db="EMBL/GenBank/DDBJ databases">
        <title>Sequencing the genomes of 1000 actinobacteria strains.</title>
        <authorList>
            <person name="Klenk H.-P."/>
        </authorList>
    </citation>
    <scope>NUCLEOTIDE SEQUENCE</scope>
    <source>
        <strain evidence="6">DSM 22016</strain>
    </source>
</reference>
<dbReference type="SMART" id="SM01006">
    <property type="entry name" value="AlcB"/>
    <property type="match status" value="1"/>
</dbReference>
<evidence type="ECO:0000256" key="1">
    <source>
        <dbReference type="ARBA" id="ARBA00003818"/>
    </source>
</evidence>
<proteinExistence type="predicted"/>
<sequence>MTVVTDYEISIRPVDARLDAPTVQRWLAHPKSAFWGMQELRVDEVADYLADVSTHPHQDSWLGTVDGAAAFLAETYDPASVLLVGIHEALPGDLGMHVLVAPADGHARHGLTDAVFASVMRWCFDELGAERVVVEPDVRNAAIAAKNARAGFRVLGEVDVIEGEHVKRANLSVCTRADFAASALGALPDRERLGGRA</sequence>
<dbReference type="InterPro" id="IPR016181">
    <property type="entry name" value="Acyl_CoA_acyltransferase"/>
</dbReference>
<protein>
    <recommendedName>
        <fullName evidence="3">Lysine N-acyltransferase MbtK</fullName>
    </recommendedName>
    <alternativeName>
        <fullName evidence="4">Mycobactin synthase protein K</fullName>
    </alternativeName>
</protein>
<gene>
    <name evidence="6" type="ORF">BJ978_000970</name>
</gene>
<comment type="pathway">
    <text evidence="2">Siderophore biosynthesis; mycobactin biosynthesis.</text>
</comment>
<comment type="caution">
    <text evidence="6">The sequence shown here is derived from an EMBL/GenBank/DDBJ whole genome shotgun (WGS) entry which is preliminary data.</text>
</comment>
<evidence type="ECO:0000256" key="3">
    <source>
        <dbReference type="ARBA" id="ARBA00020586"/>
    </source>
</evidence>
<dbReference type="PANTHER" id="PTHR31438">
    <property type="entry name" value="LYSINE N-ACYLTRANSFERASE C17G9.06C-RELATED"/>
    <property type="match status" value="1"/>
</dbReference>
<dbReference type="SUPFAM" id="SSF55729">
    <property type="entry name" value="Acyl-CoA N-acyltransferases (Nat)"/>
    <property type="match status" value="1"/>
</dbReference>
<feature type="domain" description="Acyltransferase MbtK/IucB-like conserved" evidence="5">
    <location>
        <begin position="12"/>
        <end position="59"/>
    </location>
</feature>